<sequence length="363" mass="40944">MHLGREDELRQTNKKSSRRVKYPIHSSNPERVKTELQAEIVDDLVADDEGNIEWDDVVKQCVKTIKRTAKRLKQRRYWRAKARKKRERASIATRRGLIEASEDDAKVSSVLNAGHALQRSNGSVRRRFRRVSVWERDQTVSRILPTPGTVFAPESSIADKFAQEWNDIQGRSHRTVPLHDLTCRLDEFAIVPTERRVTDEHNAALTAAMDVYEVVESIRALNREKAAGPDGLNNDFYIDMEDVMAPILTRVGNAILNGERPPQTFLEGLIIPLRKKGDSTSAMDYRPITLLQTSYKIVAKVLATRLQGFLGRLIGDSQQGFVHGRNMNKTVTMMLAHLKNAVAEPAVGLEDSAGVLLLDFKKA</sequence>
<feature type="compositionally biased region" description="Basic residues" evidence="1">
    <location>
        <begin position="12"/>
        <end position="22"/>
    </location>
</feature>
<accession>A0A225W3Q2</accession>
<keyword evidence="2" id="KW-0695">RNA-directed DNA polymerase</keyword>
<dbReference type="PANTHER" id="PTHR31635:SF196">
    <property type="entry name" value="REVERSE TRANSCRIPTASE DOMAIN-CONTAINING PROTEIN-RELATED"/>
    <property type="match status" value="1"/>
</dbReference>
<reference evidence="3" key="1">
    <citation type="submission" date="2017-03" db="EMBL/GenBank/DDBJ databases">
        <title>Phytopthora megakarya and P. palmivora, two closely related causual agents of cacao black pod achieved similar genome size and gene model numbers by different mechanisms.</title>
        <authorList>
            <person name="Ali S."/>
            <person name="Shao J."/>
            <person name="Larry D.J."/>
            <person name="Kronmiller B."/>
            <person name="Shen D."/>
            <person name="Strem M.D."/>
            <person name="Melnick R.L."/>
            <person name="Guiltinan M.J."/>
            <person name="Tyler B.M."/>
            <person name="Meinhardt L.W."/>
            <person name="Bailey B.A."/>
        </authorList>
    </citation>
    <scope>NUCLEOTIDE SEQUENCE [LARGE SCALE GENOMIC DNA]</scope>
    <source>
        <strain evidence="3">zdho120</strain>
    </source>
</reference>
<keyword evidence="2" id="KW-0808">Transferase</keyword>
<evidence type="ECO:0000313" key="2">
    <source>
        <dbReference type="EMBL" id="OWZ11839.1"/>
    </source>
</evidence>
<dbReference type="OrthoDB" id="126439at2759"/>
<gene>
    <name evidence="2" type="ORF">PHMEG_00015083</name>
</gene>
<evidence type="ECO:0000256" key="1">
    <source>
        <dbReference type="SAM" id="MobiDB-lite"/>
    </source>
</evidence>
<organism evidence="2 3">
    <name type="scientific">Phytophthora megakarya</name>
    <dbReference type="NCBI Taxonomy" id="4795"/>
    <lineage>
        <taxon>Eukaryota</taxon>
        <taxon>Sar</taxon>
        <taxon>Stramenopiles</taxon>
        <taxon>Oomycota</taxon>
        <taxon>Peronosporomycetes</taxon>
        <taxon>Peronosporales</taxon>
        <taxon>Peronosporaceae</taxon>
        <taxon>Phytophthora</taxon>
    </lineage>
</organism>
<dbReference type="Proteomes" id="UP000198211">
    <property type="component" value="Unassembled WGS sequence"/>
</dbReference>
<evidence type="ECO:0000313" key="3">
    <source>
        <dbReference type="Proteomes" id="UP000198211"/>
    </source>
</evidence>
<feature type="region of interest" description="Disordered" evidence="1">
    <location>
        <begin position="1"/>
        <end position="22"/>
    </location>
</feature>
<name>A0A225W3Q2_9STRA</name>
<dbReference type="STRING" id="4795.A0A225W3Q2"/>
<dbReference type="GO" id="GO:0003964">
    <property type="term" value="F:RNA-directed DNA polymerase activity"/>
    <property type="evidence" value="ECO:0007669"/>
    <property type="project" value="UniProtKB-KW"/>
</dbReference>
<protein>
    <submittedName>
        <fullName evidence="2">Reverse transcriptase</fullName>
    </submittedName>
</protein>
<dbReference type="InterPro" id="IPR043502">
    <property type="entry name" value="DNA/RNA_pol_sf"/>
</dbReference>
<dbReference type="AlphaFoldDB" id="A0A225W3Q2"/>
<keyword evidence="3" id="KW-1185">Reference proteome</keyword>
<dbReference type="SUPFAM" id="SSF56672">
    <property type="entry name" value="DNA/RNA polymerases"/>
    <property type="match status" value="1"/>
</dbReference>
<keyword evidence="2" id="KW-0548">Nucleotidyltransferase</keyword>
<proteinExistence type="predicted"/>
<comment type="caution">
    <text evidence="2">The sequence shown here is derived from an EMBL/GenBank/DDBJ whole genome shotgun (WGS) entry which is preliminary data.</text>
</comment>
<dbReference type="EMBL" id="NBNE01002013">
    <property type="protein sequence ID" value="OWZ11839.1"/>
    <property type="molecule type" value="Genomic_DNA"/>
</dbReference>
<dbReference type="PANTHER" id="PTHR31635">
    <property type="entry name" value="REVERSE TRANSCRIPTASE DOMAIN-CONTAINING PROTEIN-RELATED"/>
    <property type="match status" value="1"/>
</dbReference>
<feature type="compositionally biased region" description="Basic and acidic residues" evidence="1">
    <location>
        <begin position="1"/>
        <end position="11"/>
    </location>
</feature>